<proteinExistence type="predicted"/>
<reference evidence="1 2" key="1">
    <citation type="submission" date="2009-07" db="EMBL/GenBank/DDBJ databases">
        <authorList>
            <person name="Madupu R."/>
            <person name="Sebastian Y."/>
            <person name="Durkin A.S."/>
            <person name="Torralba M."/>
            <person name="Methe B."/>
            <person name="Sutton G.G."/>
            <person name="Strausberg R.L."/>
            <person name="Nelson K.E."/>
        </authorList>
    </citation>
    <scope>NUCLEOTIDE SEQUENCE [LARGE SCALE GENOMIC DNA]</scope>
    <source>
        <strain evidence="1 2">RM3268</strain>
    </source>
</reference>
<keyword evidence="2" id="KW-1185">Reference proteome</keyword>
<evidence type="ECO:0000313" key="2">
    <source>
        <dbReference type="Proteomes" id="UP000005709"/>
    </source>
</evidence>
<dbReference type="Proteomes" id="UP000005709">
    <property type="component" value="Unassembled WGS sequence"/>
</dbReference>
<protein>
    <submittedName>
        <fullName evidence="1">Uncharacterized protein</fullName>
    </submittedName>
</protein>
<sequence length="52" mass="6005">MNFKTPSRGLKFNAFSKISISLPASLNLALFEIRRLLKFNAAQASKFYRLRQ</sequence>
<dbReference type="EMBL" id="ACYG01000030">
    <property type="protein sequence ID" value="EEV16611.1"/>
    <property type="molecule type" value="Genomic_DNA"/>
</dbReference>
<gene>
    <name evidence="1" type="ORF">CAMGR0001_0224</name>
</gene>
<evidence type="ECO:0000313" key="1">
    <source>
        <dbReference type="EMBL" id="EEV16611.1"/>
    </source>
</evidence>
<name>C8PKK2_9BACT</name>
<comment type="caution">
    <text evidence="1">The sequence shown here is derived from an EMBL/GenBank/DDBJ whole genome shotgun (WGS) entry which is preliminary data.</text>
</comment>
<accession>C8PKK2</accession>
<organism evidence="1 2">
    <name type="scientific">Campylobacter gracilis RM3268</name>
    <dbReference type="NCBI Taxonomy" id="553220"/>
    <lineage>
        <taxon>Bacteria</taxon>
        <taxon>Pseudomonadati</taxon>
        <taxon>Campylobacterota</taxon>
        <taxon>Epsilonproteobacteria</taxon>
        <taxon>Campylobacterales</taxon>
        <taxon>Campylobacteraceae</taxon>
        <taxon>Campylobacter</taxon>
    </lineage>
</organism>
<dbReference type="AlphaFoldDB" id="C8PKK2"/>